<accession>A0ACB5R8N7</accession>
<name>A0ACB5R8N7_9CLOT</name>
<sequence>MFMNKCAVVTGATRGIGRAIALKFGTMGLNVVASYRSNHEEAEKLKAELESMGVQVALVCGDVSKDADAKNLIETAKSTFGTIDVLVNNAGITKDGLILRMKEEDFDQVIDVNLKGTFNCLKHVTPVMVKQRGGKIINVSSVVGITGNAGQVNYSASKAGIIGMTKSLAKELGGRGINVNAVAPGYISTDMTSVLTDNVKEKIQDNIPLKRLGQPKDVAEVVAFLASSASDYVTGQVINIDGGMVM</sequence>
<evidence type="ECO:0000313" key="1">
    <source>
        <dbReference type="EMBL" id="GKX65402.1"/>
    </source>
</evidence>
<comment type="caution">
    <text evidence="1">The sequence shown here is derived from an EMBL/GenBank/DDBJ whole genome shotgun (WGS) entry which is preliminary data.</text>
</comment>
<protein>
    <submittedName>
        <fullName evidence="1">3-ketoacyl-ACP reductase</fullName>
    </submittedName>
</protein>
<reference evidence="1" key="1">
    <citation type="journal article" date="2025" name="Int. J. Syst. Evol. Microbiol.">
        <title>Inconstantimicrobium mannanitabidum sp. nov., a novel member of the family Clostridiaceae isolated from anoxic soil under the treatment of reductive soil disinfestation.</title>
        <authorList>
            <person name="Ueki A."/>
            <person name="Tonouchi A."/>
            <person name="Honma S."/>
            <person name="Kaku N."/>
            <person name="Ueki K."/>
        </authorList>
    </citation>
    <scope>NUCLEOTIDE SEQUENCE</scope>
    <source>
        <strain evidence="1">TW13</strain>
    </source>
</reference>
<dbReference type="Proteomes" id="UP001058074">
    <property type="component" value="Unassembled WGS sequence"/>
</dbReference>
<evidence type="ECO:0000313" key="2">
    <source>
        <dbReference type="Proteomes" id="UP001058074"/>
    </source>
</evidence>
<organism evidence="1 2">
    <name type="scientific">Inconstantimicrobium mannanitabidum</name>
    <dbReference type="NCBI Taxonomy" id="1604901"/>
    <lineage>
        <taxon>Bacteria</taxon>
        <taxon>Bacillati</taxon>
        <taxon>Bacillota</taxon>
        <taxon>Clostridia</taxon>
        <taxon>Eubacteriales</taxon>
        <taxon>Clostridiaceae</taxon>
        <taxon>Inconstantimicrobium</taxon>
    </lineage>
</organism>
<proteinExistence type="predicted"/>
<gene>
    <name evidence="1" type="primary">fabG_1</name>
    <name evidence="1" type="ORF">rsdtw13_06600</name>
</gene>
<dbReference type="EMBL" id="BROD01000001">
    <property type="protein sequence ID" value="GKX65402.1"/>
    <property type="molecule type" value="Genomic_DNA"/>
</dbReference>
<keyword evidence="2" id="KW-1185">Reference proteome</keyword>